<gene>
    <name evidence="14" type="ORF">GCK32_002444</name>
</gene>
<feature type="compositionally biased region" description="Polar residues" evidence="11">
    <location>
        <begin position="1027"/>
        <end position="1044"/>
    </location>
</feature>
<comment type="caution">
    <text evidence="14">The sequence shown here is derived from an EMBL/GenBank/DDBJ whole genome shotgun (WGS) entry which is preliminary data.</text>
</comment>
<dbReference type="Proteomes" id="UP001331761">
    <property type="component" value="Unassembled WGS sequence"/>
</dbReference>
<evidence type="ECO:0000313" key="15">
    <source>
        <dbReference type="Proteomes" id="UP001331761"/>
    </source>
</evidence>
<feature type="region of interest" description="Disordered" evidence="11">
    <location>
        <begin position="1414"/>
        <end position="1434"/>
    </location>
</feature>
<reference evidence="14 15" key="1">
    <citation type="submission" date="2019-10" db="EMBL/GenBank/DDBJ databases">
        <title>Assembly and Annotation for the nematode Trichostrongylus colubriformis.</title>
        <authorList>
            <person name="Martin J."/>
        </authorList>
    </citation>
    <scope>NUCLEOTIDE SEQUENCE [LARGE SCALE GENOMIC DNA]</scope>
    <source>
        <strain evidence="14">G859</strain>
        <tissue evidence="14">Whole worm</tissue>
    </source>
</reference>
<dbReference type="GO" id="GO:0008168">
    <property type="term" value="F:methyltransferase activity"/>
    <property type="evidence" value="ECO:0007669"/>
    <property type="project" value="UniProtKB-KW"/>
</dbReference>
<dbReference type="GO" id="GO:0035613">
    <property type="term" value="F:RNA stem-loop binding"/>
    <property type="evidence" value="ECO:0007669"/>
    <property type="project" value="TreeGrafter"/>
</dbReference>
<dbReference type="Pfam" id="PF18386">
    <property type="entry name" value="ROQ_II"/>
    <property type="match status" value="1"/>
</dbReference>
<accession>A0AAN8J3K6</accession>
<dbReference type="GO" id="GO:0003729">
    <property type="term" value="F:mRNA binding"/>
    <property type="evidence" value="ECO:0007669"/>
    <property type="project" value="TreeGrafter"/>
</dbReference>
<dbReference type="GO" id="GO:0032259">
    <property type="term" value="P:methylation"/>
    <property type="evidence" value="ECO:0007669"/>
    <property type="project" value="UniProtKB-KW"/>
</dbReference>
<keyword evidence="5" id="KW-0489">Methyltransferase</keyword>
<protein>
    <recommendedName>
        <fullName evidence="3">RING-type E3 ubiquitin transferase</fullName>
        <ecNumber evidence="3">2.3.2.27</ecNumber>
    </recommendedName>
</protein>
<feature type="region of interest" description="Disordered" evidence="11">
    <location>
        <begin position="1134"/>
        <end position="1162"/>
    </location>
</feature>
<dbReference type="InterPro" id="IPR011009">
    <property type="entry name" value="Kinase-like_dom_sf"/>
</dbReference>
<keyword evidence="4" id="KW-0963">Cytoplasm</keyword>
<feature type="domain" description="Protein kinase" evidence="12">
    <location>
        <begin position="1170"/>
        <end position="1468"/>
    </location>
</feature>
<evidence type="ECO:0000256" key="10">
    <source>
        <dbReference type="PROSITE-ProRule" id="PRU00175"/>
    </source>
</evidence>
<evidence type="ECO:0000256" key="4">
    <source>
        <dbReference type="ARBA" id="ARBA00022490"/>
    </source>
</evidence>
<dbReference type="PROSITE" id="PS00092">
    <property type="entry name" value="N6_MTASE"/>
    <property type="match status" value="1"/>
</dbReference>
<dbReference type="Gene3D" id="3.30.40.10">
    <property type="entry name" value="Zinc/RING finger domain, C3HC4 (zinc finger)"/>
    <property type="match status" value="1"/>
</dbReference>
<organism evidence="14 15">
    <name type="scientific">Trichostrongylus colubriformis</name>
    <name type="common">Black scour worm</name>
    <dbReference type="NCBI Taxonomy" id="6319"/>
    <lineage>
        <taxon>Eukaryota</taxon>
        <taxon>Metazoa</taxon>
        <taxon>Ecdysozoa</taxon>
        <taxon>Nematoda</taxon>
        <taxon>Chromadorea</taxon>
        <taxon>Rhabditida</taxon>
        <taxon>Rhabditina</taxon>
        <taxon>Rhabditomorpha</taxon>
        <taxon>Strongyloidea</taxon>
        <taxon>Trichostrongylidae</taxon>
        <taxon>Trichostrongylus</taxon>
    </lineage>
</organism>
<dbReference type="PROSITE" id="PS50011">
    <property type="entry name" value="PROTEIN_KINASE_DOM"/>
    <property type="match status" value="1"/>
</dbReference>
<dbReference type="Pfam" id="PF00069">
    <property type="entry name" value="Pkinase"/>
    <property type="match status" value="1"/>
</dbReference>
<dbReference type="PANTHER" id="PTHR13139">
    <property type="entry name" value="RING FINGER AND CCCH-TYPE ZINC FINGER DOMAIN-CONTAINING PROTEIN"/>
    <property type="match status" value="1"/>
</dbReference>
<dbReference type="GO" id="GO:0008270">
    <property type="term" value="F:zinc ion binding"/>
    <property type="evidence" value="ECO:0007669"/>
    <property type="project" value="UniProtKB-KW"/>
</dbReference>
<dbReference type="PROSITE" id="PS00518">
    <property type="entry name" value="ZF_RING_1"/>
    <property type="match status" value="1"/>
</dbReference>
<dbReference type="Pfam" id="PF10237">
    <property type="entry name" value="N6-adenineMlase"/>
    <property type="match status" value="1"/>
</dbReference>
<evidence type="ECO:0000256" key="5">
    <source>
        <dbReference type="ARBA" id="ARBA00022603"/>
    </source>
</evidence>
<keyword evidence="8 10" id="KW-0863">Zinc-finger</keyword>
<feature type="region of interest" description="Disordered" evidence="11">
    <location>
        <begin position="1027"/>
        <end position="1053"/>
    </location>
</feature>
<dbReference type="GO" id="GO:0000209">
    <property type="term" value="P:protein polyubiquitination"/>
    <property type="evidence" value="ECO:0007669"/>
    <property type="project" value="TreeGrafter"/>
</dbReference>
<keyword evidence="7" id="KW-0479">Metal-binding</keyword>
<dbReference type="InterPro" id="IPR002052">
    <property type="entry name" value="DNA_methylase_N6_adenine_CS"/>
</dbReference>
<keyword evidence="15" id="KW-1185">Reference proteome</keyword>
<comment type="subcellular location">
    <subcellularLocation>
        <location evidence="2">Cytoplasm</location>
    </subcellularLocation>
</comment>
<comment type="catalytic activity">
    <reaction evidence="1">
        <text>S-ubiquitinyl-[E2 ubiquitin-conjugating enzyme]-L-cysteine + [acceptor protein]-L-lysine = [E2 ubiquitin-conjugating enzyme]-L-cysteine + N(6)-ubiquitinyl-[acceptor protein]-L-lysine.</text>
        <dbReference type="EC" id="2.3.2.27"/>
    </reaction>
</comment>
<dbReference type="InterPro" id="IPR017907">
    <property type="entry name" value="Znf_RING_CS"/>
</dbReference>
<dbReference type="InterPro" id="IPR041523">
    <property type="entry name" value="ROQ_II"/>
</dbReference>
<proteinExistence type="predicted"/>
<sequence>MTDSDDDTPTLPPDTLEILRQFQEEQQKVADGVEIVTEDWQLSQFWYSPETARQLCREVVHAVGGKGRIACISCPTLIHYFPEIEQYDPDMISVSLFEYDTRFAKKFPSEYISYDYRHPLAVPEELKGVYDVVIADPPFLADECLLKTAQSIRVLAKPNARILLCTGTIMEDRLFDHHRAPVNLTCGHVICVRCIAKLYGNACPEDQCEGKYPVTSYPVNAALLSIVADDVEEYLPLWDVEKVPKEVLSQVENALVSMAQYLHRAESERGGTVISEVLSRTMQRKLVSLLCYQIVEEEGRLRALKTSRLIAERIMTEVSMQEDVLKLILLALDKGALIARKTLVMYVVQMLSEDYPQVSKTCVGHVVQLLYRASCFNVMKRDGESSLMQLKDEFRNYESLRKEHDAQIVQMAVECGLRISPDQWSALLYGDQAHRSHMQSIIDRLQTPHSYMQGVDELAAVANGGDSTSGGCDLAQMAQLLRVFDSLPAHHERVNWHRFADYIDALQKLIKAHADFTMKRDISARRLCPRGARCTYAHSVEELRDASRKDAVAGCCSQGSKNASILSMTQRMMTVPPPYNNGVNGAFQNESPLTTVPPPSAAPTHPAMVPILPVPVVVPSPTHMPPPSTAHNSPPVVVLPANIPRRGMVLGNTAFHSQSPNGIHSSPPHHSLWNTHLPPPGTMFVSHLNNSPTHPQPQFWMSPPPAVYAFDPPSDSAFIWSSAQRPEMAIPPPPLPPSRAMDQPVDTEQLMMKRNEIINRLAPLTLLEEDDFEDGGIGHVSYTVASSVLDERGELHPVALVMGPPALELPPLPAAKLSTVPLPATASEGTIAVIGDIAMAKGSRPRAPSIPLVQFTSVVTACPTTLLSTESPPSATVQADCTTMHLKDTISQPLPTPTIQRSQVVAPVHVCAVPVTFDAGVVGERIGTVIRPVTLAHPQDMVSNSLDKIVDVKERLNEAEGASSTAVNQQLLVELRIAEREMDLLDPRTQGTTMNSVSSELVGVHNAPEMHLTSSELAECYTTSKPQSCSSYDSKSFGKSTPDSPNKGADTASESRSEYYRLMYACLQEKFDYVQASTDRLRDRLYHVKKEITYLKRMKRVLIRRLARYGESYSYAPLEIPDNVDIEDPVMKRRKERRERERERKEAMRAAKRAQGDAREEDNLSSNLMLHSSGGHCFDGAGDVYLGRCYDSARVAIKQIPLDALDITYDPSRAKNAEKHTRTLVHAKSPDKGQLLREDIRLMRLLRHPHIVDFHSCFVDGPSIFLVLGSCNYGSASDVILSSYQCGIPEKAIALILRQLLFALVYLHAQQIIHRSIRASHILLDSSGGVRLTGFRLARKLRPGETTTTDFDNHVEASLLWLAPEVLGQDLSGYSTRADIYSVGTALCELANGFPPFGDMNRLEMLYEKSRGTTPRLLDSTTLPSGEEPSEHSKRTLSEAFHNITGLCLKVDPANRPDANNLLTHPFVKRTKKSLSDLMPLAQTLDKFQRS</sequence>
<dbReference type="InterPro" id="IPR052249">
    <property type="entry name" value="Roquin_domain"/>
</dbReference>
<dbReference type="Pfam" id="PF21206">
    <property type="entry name" value="Roquin_1_2-like_ROQ"/>
    <property type="match status" value="1"/>
</dbReference>
<evidence type="ECO:0000256" key="9">
    <source>
        <dbReference type="ARBA" id="ARBA00022833"/>
    </source>
</evidence>
<name>A0AAN8J3K6_TRICO</name>
<evidence type="ECO:0000256" key="8">
    <source>
        <dbReference type="ARBA" id="ARBA00022771"/>
    </source>
</evidence>
<evidence type="ECO:0000256" key="1">
    <source>
        <dbReference type="ARBA" id="ARBA00000900"/>
    </source>
</evidence>
<feature type="compositionally biased region" description="Basic and acidic residues" evidence="11">
    <location>
        <begin position="1138"/>
        <end position="1162"/>
    </location>
</feature>
<dbReference type="GO" id="GO:0004672">
    <property type="term" value="F:protein kinase activity"/>
    <property type="evidence" value="ECO:0007669"/>
    <property type="project" value="InterPro"/>
</dbReference>
<dbReference type="InterPro" id="IPR001841">
    <property type="entry name" value="Znf_RING"/>
</dbReference>
<evidence type="ECO:0000256" key="7">
    <source>
        <dbReference type="ARBA" id="ARBA00022723"/>
    </source>
</evidence>
<dbReference type="GO" id="GO:0003725">
    <property type="term" value="F:double-stranded RNA binding"/>
    <property type="evidence" value="ECO:0007669"/>
    <property type="project" value="TreeGrafter"/>
</dbReference>
<evidence type="ECO:0000256" key="11">
    <source>
        <dbReference type="SAM" id="MobiDB-lite"/>
    </source>
</evidence>
<dbReference type="InterPro" id="IPR041370">
    <property type="entry name" value="Mlase_EEF1AKMT1/ZCCHC4"/>
</dbReference>
<dbReference type="EMBL" id="WIXE01001161">
    <property type="protein sequence ID" value="KAK5985939.1"/>
    <property type="molecule type" value="Genomic_DNA"/>
</dbReference>
<dbReference type="Gene3D" id="1.10.510.10">
    <property type="entry name" value="Transferase(Phosphotransferase) domain 1"/>
    <property type="match status" value="1"/>
</dbReference>
<dbReference type="SUPFAM" id="SSF56112">
    <property type="entry name" value="Protein kinase-like (PK-like)"/>
    <property type="match status" value="1"/>
</dbReference>
<dbReference type="SUPFAM" id="SSF57850">
    <property type="entry name" value="RING/U-box"/>
    <property type="match status" value="1"/>
</dbReference>
<dbReference type="InterPro" id="IPR048575">
    <property type="entry name" value="Roquin_1_2-like_ROQ"/>
</dbReference>
<dbReference type="PANTHER" id="PTHR13139:SF54">
    <property type="entry name" value="RING-TYPE E3 UBIQUITIN TRANSFERASE"/>
    <property type="match status" value="1"/>
</dbReference>
<keyword evidence="14" id="KW-0418">Kinase</keyword>
<keyword evidence="9" id="KW-0862">Zinc</keyword>
<dbReference type="GO" id="GO:0000288">
    <property type="term" value="P:nuclear-transcribed mRNA catabolic process, deadenylation-dependent decay"/>
    <property type="evidence" value="ECO:0007669"/>
    <property type="project" value="TreeGrafter"/>
</dbReference>
<dbReference type="GO" id="GO:0010494">
    <property type="term" value="C:cytoplasmic stress granule"/>
    <property type="evidence" value="ECO:0007669"/>
    <property type="project" value="TreeGrafter"/>
</dbReference>
<evidence type="ECO:0000256" key="6">
    <source>
        <dbReference type="ARBA" id="ARBA00022679"/>
    </source>
</evidence>
<dbReference type="InterPro" id="IPR000719">
    <property type="entry name" value="Prot_kinase_dom"/>
</dbReference>
<dbReference type="Gene3D" id="1.20.120.1790">
    <property type="match status" value="1"/>
</dbReference>
<feature type="domain" description="RING-type" evidence="13">
    <location>
        <begin position="164"/>
        <end position="207"/>
    </location>
</feature>
<dbReference type="PROSITE" id="PS50089">
    <property type="entry name" value="ZF_RING_2"/>
    <property type="match status" value="1"/>
</dbReference>
<dbReference type="GO" id="GO:0061630">
    <property type="term" value="F:ubiquitin protein ligase activity"/>
    <property type="evidence" value="ECO:0007669"/>
    <property type="project" value="UniProtKB-EC"/>
</dbReference>
<dbReference type="GO" id="GO:0006511">
    <property type="term" value="P:ubiquitin-dependent protein catabolic process"/>
    <property type="evidence" value="ECO:0007669"/>
    <property type="project" value="TreeGrafter"/>
</dbReference>
<evidence type="ECO:0000313" key="14">
    <source>
        <dbReference type="EMBL" id="KAK5985939.1"/>
    </source>
</evidence>
<dbReference type="GO" id="GO:0005524">
    <property type="term" value="F:ATP binding"/>
    <property type="evidence" value="ECO:0007669"/>
    <property type="project" value="InterPro"/>
</dbReference>
<dbReference type="InterPro" id="IPR013083">
    <property type="entry name" value="Znf_RING/FYVE/PHD"/>
</dbReference>
<evidence type="ECO:0000259" key="12">
    <source>
        <dbReference type="PROSITE" id="PS50011"/>
    </source>
</evidence>
<dbReference type="EC" id="2.3.2.27" evidence="3"/>
<keyword evidence="6" id="KW-0808">Transferase</keyword>
<evidence type="ECO:0000256" key="3">
    <source>
        <dbReference type="ARBA" id="ARBA00012483"/>
    </source>
</evidence>
<evidence type="ECO:0000259" key="13">
    <source>
        <dbReference type="PROSITE" id="PS50089"/>
    </source>
</evidence>
<evidence type="ECO:0000256" key="2">
    <source>
        <dbReference type="ARBA" id="ARBA00004496"/>
    </source>
</evidence>